<dbReference type="PANTHER" id="PTHR12083:SF9">
    <property type="entry name" value="BIFUNCTIONAL POLYNUCLEOTIDE PHOSPHATASE_KINASE"/>
    <property type="match status" value="1"/>
</dbReference>
<dbReference type="Gene3D" id="3.40.50.300">
    <property type="entry name" value="P-loop containing nucleotide triphosphate hydrolases"/>
    <property type="match status" value="1"/>
</dbReference>
<dbReference type="InParanoid" id="E4XZP3"/>
<dbReference type="InterPro" id="IPR006549">
    <property type="entry name" value="HAD-SF_hydro_IIIA"/>
</dbReference>
<dbReference type="FunCoup" id="E4XZP3">
    <property type="interactions" value="34"/>
</dbReference>
<dbReference type="PANTHER" id="PTHR12083">
    <property type="entry name" value="BIFUNCTIONAL POLYNUCLEOTIDE PHOSPHATASE/KINASE"/>
    <property type="match status" value="1"/>
</dbReference>
<dbReference type="GO" id="GO:0003690">
    <property type="term" value="F:double-stranded DNA binding"/>
    <property type="evidence" value="ECO:0007669"/>
    <property type="project" value="TreeGrafter"/>
</dbReference>
<dbReference type="GO" id="GO:0046404">
    <property type="term" value="F:ATP-dependent polydeoxyribonucleotide 5'-hydroxyl-kinase activity"/>
    <property type="evidence" value="ECO:0007669"/>
    <property type="project" value="TreeGrafter"/>
</dbReference>
<dbReference type="AlphaFoldDB" id="E4XZP3"/>
<protein>
    <recommendedName>
        <fullName evidence="1">tRNA ligase kinase domain-containing protein</fullName>
    </recommendedName>
</protein>
<dbReference type="GO" id="GO:0006281">
    <property type="term" value="P:DNA repair"/>
    <property type="evidence" value="ECO:0007669"/>
    <property type="project" value="TreeGrafter"/>
</dbReference>
<dbReference type="GO" id="GO:0006388">
    <property type="term" value="P:tRNA splicing, via endonucleolytic cleavage and ligation"/>
    <property type="evidence" value="ECO:0007669"/>
    <property type="project" value="InterPro"/>
</dbReference>
<dbReference type="InterPro" id="IPR036412">
    <property type="entry name" value="HAD-like_sf"/>
</dbReference>
<dbReference type="SUPFAM" id="SSF52540">
    <property type="entry name" value="P-loop containing nucleoside triphosphate hydrolases"/>
    <property type="match status" value="1"/>
</dbReference>
<dbReference type="OrthoDB" id="19045at2759"/>
<evidence type="ECO:0000313" key="3">
    <source>
        <dbReference type="Proteomes" id="UP000001307"/>
    </source>
</evidence>
<feature type="domain" description="tRNA ligase kinase" evidence="1">
    <location>
        <begin position="358"/>
        <end position="425"/>
    </location>
</feature>
<dbReference type="NCBIfam" id="TIGR01664">
    <property type="entry name" value="DNA-3'-Pase"/>
    <property type="match status" value="1"/>
</dbReference>
<accession>E4XZP3</accession>
<dbReference type="GO" id="GO:0046403">
    <property type="term" value="F:polynucleotide 3'-phosphatase activity"/>
    <property type="evidence" value="ECO:0007669"/>
    <property type="project" value="TreeGrafter"/>
</dbReference>
<dbReference type="NCBIfam" id="TIGR01662">
    <property type="entry name" value="HAD-SF-IIIA"/>
    <property type="match status" value="1"/>
</dbReference>
<sequence length="504" mass="57303">MWSFNIFKNEKLKFVLNAGGALVLDEHFELMLDENVTGNEKRFILSASDPRFSKIQAVTISPLSGAKYTINGEEEEKITHLEDEDKFDVSAVTYQVRFSSKKAKTGFWLKTQKVKDASHVDLNGWMDPGKGFMYFCPEDQGAFSSPVVYFFDMDHTIIKPKSGGKFPENASDWIWWHKIVPERLHRLRTTGARIIFISNQKSMETDVTLKDEFQEKIRQIQDKLGFEFEVCVASGSGMFRKPSPGIFHFLKEYMKLDPKSCLMVGDAAGRPACKISGKKKDFSASDRNFAVNCGLDFRTPEEFFNSQVSKYKEADLKIKPNAARALKDNSIKFNKSSDLIHDILKRKKSLIIFTGYPGCGKSTFAKTLTRSFPEVAILCRDEIGSTQKCIKLCKEALHIGKSVVVDATNPDIASRQKYLEIAHELDLDSIISLFFDVEIDLAMHNCRYRAITGGAVIKDMILYSHRKKFEAPSRSEGFTDTISIPFEPKFESNFETQLYYSHLP</sequence>
<dbReference type="InterPro" id="IPR027417">
    <property type="entry name" value="P-loop_NTPase"/>
</dbReference>
<keyword evidence="3" id="KW-1185">Reference proteome</keyword>
<dbReference type="Pfam" id="PF08303">
    <property type="entry name" value="tRNA_lig_kinase"/>
    <property type="match status" value="1"/>
</dbReference>
<dbReference type="InterPro" id="IPR023214">
    <property type="entry name" value="HAD_sf"/>
</dbReference>
<organism evidence="2">
    <name type="scientific">Oikopleura dioica</name>
    <name type="common">Tunicate</name>
    <dbReference type="NCBI Taxonomy" id="34765"/>
    <lineage>
        <taxon>Eukaryota</taxon>
        <taxon>Metazoa</taxon>
        <taxon>Chordata</taxon>
        <taxon>Tunicata</taxon>
        <taxon>Appendicularia</taxon>
        <taxon>Copelata</taxon>
        <taxon>Oikopleuridae</taxon>
        <taxon>Oikopleura</taxon>
    </lineage>
</organism>
<dbReference type="InterPro" id="IPR013954">
    <property type="entry name" value="PNK3P"/>
</dbReference>
<evidence type="ECO:0000313" key="2">
    <source>
        <dbReference type="EMBL" id="CBY15105.1"/>
    </source>
</evidence>
<reference evidence="2" key="1">
    <citation type="journal article" date="2010" name="Science">
        <title>Plasticity of animal genome architecture unmasked by rapid evolution of a pelagic tunicate.</title>
        <authorList>
            <person name="Denoeud F."/>
            <person name="Henriet S."/>
            <person name="Mungpakdee S."/>
            <person name="Aury J.M."/>
            <person name="Da Silva C."/>
            <person name="Brinkmann H."/>
            <person name="Mikhaleva J."/>
            <person name="Olsen L.C."/>
            <person name="Jubin C."/>
            <person name="Canestro C."/>
            <person name="Bouquet J.M."/>
            <person name="Danks G."/>
            <person name="Poulain J."/>
            <person name="Campsteijn C."/>
            <person name="Adamski M."/>
            <person name="Cross I."/>
            <person name="Yadetie F."/>
            <person name="Muffato M."/>
            <person name="Louis A."/>
            <person name="Butcher S."/>
            <person name="Tsagkogeorga G."/>
            <person name="Konrad A."/>
            <person name="Singh S."/>
            <person name="Jensen M.F."/>
            <person name="Cong E.H."/>
            <person name="Eikeseth-Otteraa H."/>
            <person name="Noel B."/>
            <person name="Anthouard V."/>
            <person name="Porcel B.M."/>
            <person name="Kachouri-Lafond R."/>
            <person name="Nishino A."/>
            <person name="Ugolini M."/>
            <person name="Chourrout P."/>
            <person name="Nishida H."/>
            <person name="Aasland R."/>
            <person name="Huzurbazar S."/>
            <person name="Westhof E."/>
            <person name="Delsuc F."/>
            <person name="Lehrach H."/>
            <person name="Reinhardt R."/>
            <person name="Weissenbach J."/>
            <person name="Roy S.W."/>
            <person name="Artiguenave F."/>
            <person name="Postlethwait J.H."/>
            <person name="Manak J.R."/>
            <person name="Thompson E.M."/>
            <person name="Jaillon O."/>
            <person name="Du Pasquier L."/>
            <person name="Boudinot P."/>
            <person name="Liberles D.A."/>
            <person name="Volff J.N."/>
            <person name="Philippe H."/>
            <person name="Lenhard B."/>
            <person name="Roest Crollius H."/>
            <person name="Wincker P."/>
            <person name="Chourrout D."/>
        </authorList>
    </citation>
    <scope>NUCLEOTIDE SEQUENCE [LARGE SCALE GENOMIC DNA]</scope>
</reference>
<dbReference type="Proteomes" id="UP000001307">
    <property type="component" value="Unassembled WGS sequence"/>
</dbReference>
<evidence type="ECO:0000259" key="1">
    <source>
        <dbReference type="Pfam" id="PF08303"/>
    </source>
</evidence>
<proteinExistence type="predicted"/>
<dbReference type="SUPFAM" id="SSF56784">
    <property type="entry name" value="HAD-like"/>
    <property type="match status" value="1"/>
</dbReference>
<dbReference type="InterPro" id="IPR006551">
    <property type="entry name" value="Polynucleotide_phosphatase"/>
</dbReference>
<dbReference type="Gene3D" id="3.40.50.1000">
    <property type="entry name" value="HAD superfamily/HAD-like"/>
    <property type="match status" value="1"/>
</dbReference>
<dbReference type="InterPro" id="IPR015966">
    <property type="entry name" value="tRNA_lig_kin_fungi"/>
</dbReference>
<gene>
    <name evidence="2" type="ORF">GSOID_T00011995001</name>
</gene>
<name>E4XZP3_OIKDI</name>
<dbReference type="Pfam" id="PF08645">
    <property type="entry name" value="PNK3P"/>
    <property type="match status" value="1"/>
</dbReference>
<dbReference type="GO" id="GO:0003972">
    <property type="term" value="F:RNA ligase (ATP) activity"/>
    <property type="evidence" value="ECO:0007669"/>
    <property type="project" value="InterPro"/>
</dbReference>
<dbReference type="GO" id="GO:0005524">
    <property type="term" value="F:ATP binding"/>
    <property type="evidence" value="ECO:0007669"/>
    <property type="project" value="InterPro"/>
</dbReference>
<dbReference type="EMBL" id="FN653422">
    <property type="protein sequence ID" value="CBY15105.1"/>
    <property type="molecule type" value="Genomic_DNA"/>
</dbReference>